<dbReference type="UniPathway" id="UPA00705"/>
<comment type="cofactor">
    <cofactor evidence="1">
        <name>Cu cation</name>
        <dbReference type="ChEBI" id="CHEBI:23378"/>
    </cofactor>
</comment>
<dbReference type="InterPro" id="IPR036927">
    <property type="entry name" value="Cyt_c_oxase-like_su1_sf"/>
</dbReference>
<geneLocation type="mitochondrion" evidence="25"/>
<evidence type="ECO:0000256" key="5">
    <source>
        <dbReference type="ARBA" id="ARBA00009578"/>
    </source>
</evidence>
<feature type="transmembrane region" description="Helical" evidence="23">
    <location>
        <begin position="12"/>
        <end position="35"/>
    </location>
</feature>
<feature type="transmembrane region" description="Helical" evidence="23">
    <location>
        <begin position="55"/>
        <end position="81"/>
    </location>
</feature>
<comment type="catalytic activity">
    <reaction evidence="21">
        <text>4 Fe(II)-[cytochrome c] + O2 + 8 H(+)(in) = 4 Fe(III)-[cytochrome c] + 2 H2O + 4 H(+)(out)</text>
        <dbReference type="Rhea" id="RHEA:11436"/>
        <dbReference type="Rhea" id="RHEA-COMP:10350"/>
        <dbReference type="Rhea" id="RHEA-COMP:14399"/>
        <dbReference type="ChEBI" id="CHEBI:15377"/>
        <dbReference type="ChEBI" id="CHEBI:15378"/>
        <dbReference type="ChEBI" id="CHEBI:15379"/>
        <dbReference type="ChEBI" id="CHEBI:29033"/>
        <dbReference type="ChEBI" id="CHEBI:29034"/>
        <dbReference type="EC" id="7.1.1.9"/>
    </reaction>
    <physiologicalReaction direction="left-to-right" evidence="21">
        <dbReference type="Rhea" id="RHEA:11437"/>
    </physiologicalReaction>
</comment>
<dbReference type="GO" id="GO:0004129">
    <property type="term" value="F:cytochrome-c oxidase activity"/>
    <property type="evidence" value="ECO:0007669"/>
    <property type="project" value="UniProtKB-EC"/>
</dbReference>
<comment type="similarity">
    <text evidence="5 22">Belongs to the heme-copper respiratory oxidase family.</text>
</comment>
<dbReference type="CTD" id="4512"/>
<evidence type="ECO:0000256" key="7">
    <source>
        <dbReference type="ARBA" id="ARBA00012949"/>
    </source>
</evidence>
<dbReference type="GO" id="GO:0015990">
    <property type="term" value="P:electron transport coupled proton transport"/>
    <property type="evidence" value="ECO:0007669"/>
    <property type="project" value="TreeGrafter"/>
</dbReference>
<keyword evidence="22" id="KW-0999">Mitochondrion inner membrane</keyword>
<gene>
    <name evidence="25" type="primary">COX1</name>
</gene>
<keyword evidence="15" id="KW-1278">Translocase</keyword>
<keyword evidence="9 22" id="KW-0813">Transport</keyword>
<feature type="transmembrane region" description="Helical" evidence="23">
    <location>
        <begin position="146"/>
        <end position="169"/>
    </location>
</feature>
<dbReference type="GO" id="GO:0046872">
    <property type="term" value="F:metal ion binding"/>
    <property type="evidence" value="ECO:0007669"/>
    <property type="project" value="UniProtKB-KW"/>
</dbReference>
<evidence type="ECO:0000256" key="18">
    <source>
        <dbReference type="ARBA" id="ARBA00023004"/>
    </source>
</evidence>
<evidence type="ECO:0000256" key="14">
    <source>
        <dbReference type="ARBA" id="ARBA00022842"/>
    </source>
</evidence>
<keyword evidence="13 22" id="KW-0479">Metal-binding</keyword>
<dbReference type="Gene3D" id="1.20.210.10">
    <property type="entry name" value="Cytochrome c oxidase-like, subunit I domain"/>
    <property type="match status" value="1"/>
</dbReference>
<protein>
    <recommendedName>
        <fullName evidence="8 22">Cytochrome c oxidase subunit 1</fullName>
        <ecNumber evidence="7 22">7.1.1.9</ecNumber>
    </recommendedName>
</protein>
<dbReference type="Pfam" id="PF00115">
    <property type="entry name" value="COX1"/>
    <property type="match status" value="1"/>
</dbReference>
<keyword evidence="20 22" id="KW-0472">Membrane</keyword>
<feature type="transmembrane region" description="Helical" evidence="23">
    <location>
        <begin position="102"/>
        <end position="126"/>
    </location>
</feature>
<dbReference type="InterPro" id="IPR023616">
    <property type="entry name" value="Cyt_c_oxase-like_su1_dom"/>
</dbReference>
<dbReference type="PANTHER" id="PTHR10422">
    <property type="entry name" value="CYTOCHROME C OXIDASE SUBUNIT 1"/>
    <property type="match status" value="1"/>
</dbReference>
<feature type="domain" description="Cytochrome oxidase subunit I profile" evidence="24">
    <location>
        <begin position="1"/>
        <end position="510"/>
    </location>
</feature>
<keyword evidence="18 22" id="KW-0408">Iron</keyword>
<feature type="transmembrane region" description="Helical" evidence="23">
    <location>
        <begin position="377"/>
        <end position="398"/>
    </location>
</feature>
<dbReference type="InterPro" id="IPR023615">
    <property type="entry name" value="Cyt_c_Oxase_su1_BS"/>
</dbReference>
<comment type="pathway">
    <text evidence="4 22">Energy metabolism; oxidative phosphorylation.</text>
</comment>
<feature type="transmembrane region" description="Helical" evidence="23">
    <location>
        <begin position="448"/>
        <end position="471"/>
    </location>
</feature>
<evidence type="ECO:0000256" key="6">
    <source>
        <dbReference type="ARBA" id="ARBA00011164"/>
    </source>
</evidence>
<keyword evidence="22 25" id="KW-0496">Mitochondrion</keyword>
<dbReference type="PANTHER" id="PTHR10422:SF18">
    <property type="entry name" value="CYTOCHROME C OXIDASE SUBUNIT 1"/>
    <property type="match status" value="1"/>
</dbReference>
<dbReference type="PRINTS" id="PR01165">
    <property type="entry name" value="CYCOXIDASEI"/>
</dbReference>
<evidence type="ECO:0000256" key="17">
    <source>
        <dbReference type="ARBA" id="ARBA00022989"/>
    </source>
</evidence>
<dbReference type="PROSITE" id="PS00077">
    <property type="entry name" value="COX1_CUB"/>
    <property type="match status" value="1"/>
</dbReference>
<dbReference type="CDD" id="cd01663">
    <property type="entry name" value="Cyt_c_Oxidase_I"/>
    <property type="match status" value="1"/>
</dbReference>
<evidence type="ECO:0000256" key="16">
    <source>
        <dbReference type="ARBA" id="ARBA00022982"/>
    </source>
</evidence>
<reference evidence="25" key="1">
    <citation type="journal article" date="2019" name="Mitochondrial DNA Part B Resour">
        <title>The complete mitochondrial genome and phylogenetic analysis of Cancer magister (Decapoda, Cancridae).</title>
        <authorList>
            <person name="Fan S."/>
            <person name="Zhao C."/>
            <person name="Wang P."/>
            <person name="Yan L."/>
            <person name="Qiu L."/>
        </authorList>
    </citation>
    <scope>NUCLEOTIDE SEQUENCE</scope>
</reference>
<evidence type="ECO:0000256" key="21">
    <source>
        <dbReference type="ARBA" id="ARBA00049512"/>
    </source>
</evidence>
<evidence type="ECO:0000313" key="25">
    <source>
        <dbReference type="EMBL" id="QNH68765.1"/>
    </source>
</evidence>
<evidence type="ECO:0000256" key="20">
    <source>
        <dbReference type="ARBA" id="ARBA00023136"/>
    </source>
</evidence>
<keyword evidence="11 22" id="KW-0679">Respiratory chain</keyword>
<dbReference type="RefSeq" id="YP_009926422.1">
    <property type="nucleotide sequence ID" value="NC_050675.1"/>
</dbReference>
<evidence type="ECO:0000256" key="8">
    <source>
        <dbReference type="ARBA" id="ARBA00015947"/>
    </source>
</evidence>
<evidence type="ECO:0000256" key="1">
    <source>
        <dbReference type="ARBA" id="ARBA00001935"/>
    </source>
</evidence>
<dbReference type="GO" id="GO:0045277">
    <property type="term" value="C:respiratory chain complex IV"/>
    <property type="evidence" value="ECO:0007669"/>
    <property type="project" value="InterPro"/>
</dbReference>
<evidence type="ECO:0000256" key="11">
    <source>
        <dbReference type="ARBA" id="ARBA00022660"/>
    </source>
</evidence>
<evidence type="ECO:0000259" key="24">
    <source>
        <dbReference type="PROSITE" id="PS50855"/>
    </source>
</evidence>
<evidence type="ECO:0000256" key="23">
    <source>
        <dbReference type="SAM" id="Phobius"/>
    </source>
</evidence>
<comment type="subunit">
    <text evidence="6">Component of the cytochrome c oxidase (complex IV, CIV), a multisubunit enzyme composed of a catalytic core of 3 subunits and several supernumerary subunits. The complex exists as a monomer or a dimer and forms supercomplexes (SCs) in the inner mitochondrial membrane with ubiquinol-cytochrome c oxidoreductase (cytochrome b-c1 complex, complex III, CIII).</text>
</comment>
<dbReference type="GeneID" id="59142886"/>
<evidence type="ECO:0000256" key="13">
    <source>
        <dbReference type="ARBA" id="ARBA00022723"/>
    </source>
</evidence>
<keyword evidence="17 23" id="KW-1133">Transmembrane helix</keyword>
<evidence type="ECO:0000256" key="15">
    <source>
        <dbReference type="ARBA" id="ARBA00022967"/>
    </source>
</evidence>
<evidence type="ECO:0000256" key="9">
    <source>
        <dbReference type="ARBA" id="ARBA00022448"/>
    </source>
</evidence>
<dbReference type="FunFam" id="1.20.210.10:FF:000001">
    <property type="entry name" value="Cytochrome c oxidase subunit 1"/>
    <property type="match status" value="1"/>
</dbReference>
<keyword evidence="19 22" id="KW-0186">Copper</keyword>
<dbReference type="InterPro" id="IPR000883">
    <property type="entry name" value="Cyt_C_Oxase_1"/>
</dbReference>
<evidence type="ECO:0000256" key="2">
    <source>
        <dbReference type="ARBA" id="ARBA00001971"/>
    </source>
</evidence>
<feature type="transmembrane region" description="Helical" evidence="23">
    <location>
        <begin position="228"/>
        <end position="249"/>
    </location>
</feature>
<keyword evidence="12 22" id="KW-0812">Transmembrane</keyword>
<dbReference type="InterPro" id="IPR033944">
    <property type="entry name" value="Cyt_c_oxase_su1_dom"/>
</dbReference>
<dbReference type="EC" id="7.1.1.9" evidence="7 22"/>
<proteinExistence type="inferred from homology"/>
<dbReference type="GO" id="GO:0020037">
    <property type="term" value="F:heme binding"/>
    <property type="evidence" value="ECO:0007669"/>
    <property type="project" value="InterPro"/>
</dbReference>
<comment type="subcellular location">
    <subcellularLocation>
        <location evidence="3">Membrane</location>
        <topology evidence="3">Multi-pass membrane protein</topology>
    </subcellularLocation>
    <subcellularLocation>
        <location evidence="22">Mitochondrion inner membrane</location>
        <topology evidence="22">Multi-pass membrane protein</topology>
    </subcellularLocation>
</comment>
<dbReference type="GO" id="GO:0006123">
    <property type="term" value="P:mitochondrial electron transport, cytochrome c to oxygen"/>
    <property type="evidence" value="ECO:0007669"/>
    <property type="project" value="TreeGrafter"/>
</dbReference>
<dbReference type="GO" id="GO:0005743">
    <property type="term" value="C:mitochondrial inner membrane"/>
    <property type="evidence" value="ECO:0007669"/>
    <property type="project" value="UniProtKB-SubCell"/>
</dbReference>
<dbReference type="PROSITE" id="PS50855">
    <property type="entry name" value="COX1"/>
    <property type="match status" value="1"/>
</dbReference>
<organism evidence="25">
    <name type="scientific">Metacarcinus magister</name>
    <name type="common">Dungeness crab</name>
    <name type="synonym">Cancer magister</name>
    <dbReference type="NCBI Taxonomy" id="29965"/>
    <lineage>
        <taxon>Eukaryota</taxon>
        <taxon>Metazoa</taxon>
        <taxon>Ecdysozoa</taxon>
        <taxon>Arthropoda</taxon>
        <taxon>Crustacea</taxon>
        <taxon>Multicrustacea</taxon>
        <taxon>Malacostraca</taxon>
        <taxon>Eumalacostraca</taxon>
        <taxon>Eucarida</taxon>
        <taxon>Decapoda</taxon>
        <taxon>Pleocyemata</taxon>
        <taxon>Brachyura</taxon>
        <taxon>Eubrachyura</taxon>
        <taxon>Cancroidea</taxon>
        <taxon>Cancridae</taxon>
        <taxon>Metacarcinus</taxon>
    </lineage>
</organism>
<feature type="transmembrane region" description="Helical" evidence="23">
    <location>
        <begin position="181"/>
        <end position="208"/>
    </location>
</feature>
<comment type="function">
    <text evidence="22">Component of the cytochrome c oxidase, the last enzyme in the mitochondrial electron transport chain which drives oxidative phosphorylation. The respiratory chain contains 3 multisubunit complexes succinate dehydrogenase (complex II, CII), ubiquinol-cytochrome c oxidoreductase (cytochrome b-c1 complex, complex III, CIII) and cytochrome c oxidase (complex IV, CIV), that cooperate to transfer electrons derived from NADH and succinate to molecular oxygen, creating an electrochemical gradient over the inner membrane that drives transmembrane transport and the ATP synthase. Cytochrome c oxidase is the component of the respiratory chain that catalyzes the reduction of oxygen to water. Electrons originating from reduced cytochrome c in the intermembrane space (IMS) are transferred via the dinuclear copper A center (CU(A)) of subunit 2 and heme A of subunit 1 to the active site in subunit 1, a binuclear center (BNC) formed by heme A3 and copper B (CU(B)). The BNC reduces molecular oxygen to 2 water molecules using 4 electrons from cytochrome c in the IMS and 4 protons from the mitochondrial matrix.</text>
</comment>
<dbReference type="AlphaFoldDB" id="A0A7G7WQD8"/>
<comment type="cofactor">
    <cofactor evidence="2">
        <name>heme</name>
        <dbReference type="ChEBI" id="CHEBI:30413"/>
    </cofactor>
</comment>
<sequence>MQRWLFSTNHKDIGTLYFIFGAWAGMVGTSLSLIIRAELGQPGTLISNDQIYNVVVTAHAFVMIFFMVMPIMIGGFGNWLVPLMLGAPDMAFPRMNNMSFWLLPPSLTLLLMSGMVESGVGTGWTVYPPLAGAIAHAGASVDMGIFSLHLAGVSSILGAVNFMTTVINMRSFGMTLDQMPLFVWAVFITAILLLLSLPVLAGAITMLLTDRNLNTSFFDPAGGGDPVLYQHLFWFFGHPEVYILILPAFGMISHIVSQESGKKESFGTLGMIYAMLAIGILGFVVWAHHMFTVGMDVDTRAYFTSATMIIAVPTGIKIFSWLSTLHGTQINFSPSMLWALGFIFLFTVGGLTGVVLANSSLDIILHDTYYVVAHFHYVLSMGAVFGIFAGIAHWFPLFTGMSLNPKWLKIHFLVMFIGVNTTFFPQHFLGLNGMPRRYSDYPDAFTTWNIVSSMGSMISFVAALGFMVIIWEALTSSRPVMFSPYLPASIEWAHFYPPSDHSYMEIPMVTN</sequence>
<keyword evidence="14" id="KW-0460">Magnesium</keyword>
<evidence type="ECO:0000256" key="3">
    <source>
        <dbReference type="ARBA" id="ARBA00004141"/>
    </source>
</evidence>
<accession>A0A7G7WQD8</accession>
<evidence type="ECO:0000256" key="10">
    <source>
        <dbReference type="ARBA" id="ARBA00022617"/>
    </source>
</evidence>
<keyword evidence="16 22" id="KW-0249">Electron transport</keyword>
<feature type="transmembrane region" description="Helical" evidence="23">
    <location>
        <begin position="270"/>
        <end position="289"/>
    </location>
</feature>
<evidence type="ECO:0000256" key="22">
    <source>
        <dbReference type="RuleBase" id="RU000369"/>
    </source>
</evidence>
<evidence type="ECO:0000256" key="4">
    <source>
        <dbReference type="ARBA" id="ARBA00004673"/>
    </source>
</evidence>
<dbReference type="EMBL" id="MN371144">
    <property type="protein sequence ID" value="QNH68765.1"/>
    <property type="molecule type" value="Genomic_DNA"/>
</dbReference>
<feature type="transmembrane region" description="Helical" evidence="23">
    <location>
        <begin position="337"/>
        <end position="357"/>
    </location>
</feature>
<dbReference type="SUPFAM" id="SSF81442">
    <property type="entry name" value="Cytochrome c oxidase subunit I-like"/>
    <property type="match status" value="1"/>
</dbReference>
<name>A0A7G7WQD8_METMG</name>
<feature type="transmembrane region" description="Helical" evidence="23">
    <location>
        <begin position="301"/>
        <end position="325"/>
    </location>
</feature>
<evidence type="ECO:0000256" key="12">
    <source>
        <dbReference type="ARBA" id="ARBA00022692"/>
    </source>
</evidence>
<feature type="transmembrane region" description="Helical" evidence="23">
    <location>
        <begin position="410"/>
        <end position="428"/>
    </location>
</feature>
<evidence type="ECO:0000256" key="19">
    <source>
        <dbReference type="ARBA" id="ARBA00023008"/>
    </source>
</evidence>
<keyword evidence="10 22" id="KW-0349">Heme</keyword>